<evidence type="ECO:0000313" key="2">
    <source>
        <dbReference type="Proteomes" id="UP001152798"/>
    </source>
</evidence>
<organism evidence="1 2">
    <name type="scientific">Nezara viridula</name>
    <name type="common">Southern green stink bug</name>
    <name type="synonym">Cimex viridulus</name>
    <dbReference type="NCBI Taxonomy" id="85310"/>
    <lineage>
        <taxon>Eukaryota</taxon>
        <taxon>Metazoa</taxon>
        <taxon>Ecdysozoa</taxon>
        <taxon>Arthropoda</taxon>
        <taxon>Hexapoda</taxon>
        <taxon>Insecta</taxon>
        <taxon>Pterygota</taxon>
        <taxon>Neoptera</taxon>
        <taxon>Paraneoptera</taxon>
        <taxon>Hemiptera</taxon>
        <taxon>Heteroptera</taxon>
        <taxon>Panheteroptera</taxon>
        <taxon>Pentatomomorpha</taxon>
        <taxon>Pentatomoidea</taxon>
        <taxon>Pentatomidae</taxon>
        <taxon>Pentatominae</taxon>
        <taxon>Nezara</taxon>
    </lineage>
</organism>
<reference evidence="1" key="1">
    <citation type="submission" date="2022-01" db="EMBL/GenBank/DDBJ databases">
        <authorList>
            <person name="King R."/>
        </authorList>
    </citation>
    <scope>NUCLEOTIDE SEQUENCE</scope>
</reference>
<protein>
    <submittedName>
        <fullName evidence="1">Uncharacterized protein</fullName>
    </submittedName>
</protein>
<dbReference type="AlphaFoldDB" id="A0A9P0E9Q8"/>
<proteinExistence type="predicted"/>
<accession>A0A9P0E9Q8</accession>
<dbReference type="Proteomes" id="UP001152798">
    <property type="component" value="Chromosome 2"/>
</dbReference>
<dbReference type="EMBL" id="OV725078">
    <property type="protein sequence ID" value="CAH1392673.1"/>
    <property type="molecule type" value="Genomic_DNA"/>
</dbReference>
<sequence>MVLIQVILRIKVMQGYFLNKLTHISKVPFTFKLIIVTWTIIIQSYSRPELHSCPWKTIILPKLEKMMT</sequence>
<keyword evidence="2" id="KW-1185">Reference proteome</keyword>
<name>A0A9P0E9Q8_NEZVI</name>
<gene>
    <name evidence="1" type="ORF">NEZAVI_LOCUS3450</name>
</gene>
<evidence type="ECO:0000313" key="1">
    <source>
        <dbReference type="EMBL" id="CAH1392673.1"/>
    </source>
</evidence>